<evidence type="ECO:0000313" key="5">
    <source>
        <dbReference type="Proteomes" id="UP000887229"/>
    </source>
</evidence>
<feature type="compositionally biased region" description="Basic and acidic residues" evidence="2">
    <location>
        <begin position="334"/>
        <end position="348"/>
    </location>
</feature>
<gene>
    <name evidence="4" type="ORF">F5Z01DRAFT_265939</name>
</gene>
<dbReference type="Pfam" id="PF00385">
    <property type="entry name" value="Chromo"/>
    <property type="match status" value="1"/>
</dbReference>
<name>A0A9P8CM65_9HYPO</name>
<accession>A0A9P8CM65</accession>
<dbReference type="Gene3D" id="2.40.50.40">
    <property type="match status" value="1"/>
</dbReference>
<evidence type="ECO:0000259" key="3">
    <source>
        <dbReference type="PROSITE" id="PS50013"/>
    </source>
</evidence>
<reference evidence="4" key="1">
    <citation type="journal article" date="2021" name="IMA Fungus">
        <title>Genomic characterization of three marine fungi, including Emericellopsis atlantica sp. nov. with signatures of a generalist lifestyle and marine biomass degradation.</title>
        <authorList>
            <person name="Hagestad O.C."/>
            <person name="Hou L."/>
            <person name="Andersen J.H."/>
            <person name="Hansen E.H."/>
            <person name="Altermark B."/>
            <person name="Li C."/>
            <person name="Kuhnert E."/>
            <person name="Cox R.J."/>
            <person name="Crous P.W."/>
            <person name="Spatafora J.W."/>
            <person name="Lail K."/>
            <person name="Amirebrahimi M."/>
            <person name="Lipzen A."/>
            <person name="Pangilinan J."/>
            <person name="Andreopoulos W."/>
            <person name="Hayes R.D."/>
            <person name="Ng V."/>
            <person name="Grigoriev I.V."/>
            <person name="Jackson S.A."/>
            <person name="Sutton T.D.S."/>
            <person name="Dobson A.D.W."/>
            <person name="Rama T."/>
        </authorList>
    </citation>
    <scope>NUCLEOTIDE SEQUENCE</scope>
    <source>
        <strain evidence="4">TS7</strain>
    </source>
</reference>
<feature type="compositionally biased region" description="Basic and acidic residues" evidence="2">
    <location>
        <begin position="1186"/>
        <end position="1197"/>
    </location>
</feature>
<comment type="subunit">
    <text evidence="1">Component of the NuA4 histone acetyltransferase complex.</text>
</comment>
<organism evidence="4 5">
    <name type="scientific">Emericellopsis atlantica</name>
    <dbReference type="NCBI Taxonomy" id="2614577"/>
    <lineage>
        <taxon>Eukaryota</taxon>
        <taxon>Fungi</taxon>
        <taxon>Dikarya</taxon>
        <taxon>Ascomycota</taxon>
        <taxon>Pezizomycotina</taxon>
        <taxon>Sordariomycetes</taxon>
        <taxon>Hypocreomycetidae</taxon>
        <taxon>Hypocreales</taxon>
        <taxon>Bionectriaceae</taxon>
        <taxon>Emericellopsis</taxon>
    </lineage>
</organism>
<sequence length="1290" mass="145672">MSREEDEVSLTSSIEENPESDTEWEIQGIIGDAVLAERDDDDQLLSRHKCLVSWTGFPLAESTWEPIENLPDETITEWEERKRKIKDDGGDPKESIREWVREQERKIGSRYKRHKLRNKLRSRHGLNPKPWTVADGQLPKELSDEMRRFYLQEAPSIWSPSESESDSFDRLDTPNARPPQPTASTQSKVHDNNNNSAPNGSLNRETHPASTSLARKLSNAKQTAPITNQDSEKPRPTGLKRLSTLPGVARKPEPRKAETMAPVGNVFSGGKVRKQRTTLKDAAADPSRAAQRLNLHKQHLLYKASRNAEDRYPRRRSEVSEISNPLLPGPSTSHNDRSRVTEPVRDPASHMNEPRTIILESRPSSLKLSTTNTPDASDPTHSVRPPLKTRKTVSFGKVTTAIFNDMPVVSQDDDNESELFVPEPPEEDLSTSASISISTSQGPERRPTPPSKPKTVLVKECLIGPQASKPVNIGFSGLPQHDQIWLRQFRGCNRVVLSHWCKVDELRTQLPLLTQGEPLAKGTLTTPSDPDLLQNIRQRLHSLSKCIICVTSNYMITVFPPQYEDWNLGEFDFPENADPLRYIIWAPRSPDDESTPGSFNLGELASTLSKDGRTEMPQGLARLVHLDCTALIPKEPSSTSELPIFLAFPVSNVVEARMMADWMSMSTRLKCKFYDCLAAGDWMSFLREGRGTIIIHEDLIWKVRLFPDMSDVLKKAARGLYAISVFDRALSTSVTSLWRGEPPEIGNVCVRPAFQGGWVFHLCPTVFVAQPRQAYMFLKWFMHVCKNGRPGMPIRPGQLVIPANLDEWLMDLAIEREDFPVERDKAVARADLANLYKALALTRELMQMYPRDEADDDTPYTQSASALVYAPRVIDPNDEQSLLNWLGWWSIANMDKHSRFFAICTSKISHKLARRIAPVRWHQDTAFHETPQDPGQVSNLDGRSPGPSELAGEDSPEALRGYLQSVTASEPYLSQAVFLNFNPVGYPDLHEVSQLLGYYTGGFTDFASWFRKLHPLTPQGIQVQAVRGPIKNTLAGLFLTPEGNWREALKETEKAVSHRRPWFALFRPVEPHSRPWSSGSELLIWDPSYAGKVSPDAKFTEADMAPIHREFVRVIAEENARKNPQVQVQKVWVGGWANLKTRYRDPLDIVLEQLTNCVSDARTYVPSPRHVMPERGWKLTEPSSPEDLKRADEMDQTSLKDLKSNSKDTTIREPADARIVFHPPRGAHTTRNLFYKWTQEAAKQGRVVETGGSNTLAWYGQQRRDGSDFKHIVVADYETIFPELGIPIRP</sequence>
<feature type="region of interest" description="Disordered" evidence="2">
    <location>
        <begin position="1"/>
        <end position="24"/>
    </location>
</feature>
<feature type="compositionally biased region" description="Polar residues" evidence="2">
    <location>
        <begin position="362"/>
        <end position="375"/>
    </location>
</feature>
<protein>
    <recommendedName>
        <fullName evidence="3">Chromo domain-containing protein</fullName>
    </recommendedName>
</protein>
<feature type="region of interest" description="Disordered" evidence="2">
    <location>
        <begin position="158"/>
        <end position="259"/>
    </location>
</feature>
<feature type="compositionally biased region" description="Low complexity" evidence="2">
    <location>
        <begin position="192"/>
        <end position="203"/>
    </location>
</feature>
<feature type="domain" description="Chromo" evidence="3">
    <location>
        <begin position="24"/>
        <end position="91"/>
    </location>
</feature>
<dbReference type="PROSITE" id="PS50013">
    <property type="entry name" value="CHROMO_2"/>
    <property type="match status" value="1"/>
</dbReference>
<feature type="region of interest" description="Disordered" evidence="2">
    <location>
        <begin position="296"/>
        <end position="387"/>
    </location>
</feature>
<evidence type="ECO:0000256" key="1">
    <source>
        <dbReference type="ARBA" id="ARBA00011353"/>
    </source>
</evidence>
<dbReference type="GeneID" id="70289531"/>
<dbReference type="Proteomes" id="UP000887229">
    <property type="component" value="Unassembled WGS sequence"/>
</dbReference>
<proteinExistence type="predicted"/>
<feature type="compositionally biased region" description="Basic and acidic residues" evidence="2">
    <location>
        <begin position="306"/>
        <end position="319"/>
    </location>
</feature>
<dbReference type="GO" id="GO:0006338">
    <property type="term" value="P:chromatin remodeling"/>
    <property type="evidence" value="ECO:0007669"/>
    <property type="project" value="UniProtKB-ARBA"/>
</dbReference>
<feature type="compositionally biased region" description="Low complexity" evidence="2">
    <location>
        <begin position="430"/>
        <end position="440"/>
    </location>
</feature>
<dbReference type="InterPro" id="IPR000953">
    <property type="entry name" value="Chromo/chromo_shadow_dom"/>
</dbReference>
<feature type="region of interest" description="Disordered" evidence="2">
    <location>
        <begin position="409"/>
        <end position="454"/>
    </location>
</feature>
<evidence type="ECO:0000256" key="2">
    <source>
        <dbReference type="SAM" id="MobiDB-lite"/>
    </source>
</evidence>
<dbReference type="RefSeq" id="XP_046115696.1">
    <property type="nucleotide sequence ID" value="XM_046258628.1"/>
</dbReference>
<dbReference type="InterPro" id="IPR016197">
    <property type="entry name" value="Chromo-like_dom_sf"/>
</dbReference>
<evidence type="ECO:0000313" key="4">
    <source>
        <dbReference type="EMBL" id="KAG9251772.1"/>
    </source>
</evidence>
<dbReference type="OrthoDB" id="436852at2759"/>
<keyword evidence="5" id="KW-1185">Reference proteome</keyword>
<comment type="caution">
    <text evidence="4">The sequence shown here is derived from an EMBL/GenBank/DDBJ whole genome shotgun (WGS) entry which is preliminary data.</text>
</comment>
<feature type="region of interest" description="Disordered" evidence="2">
    <location>
        <begin position="1175"/>
        <end position="1197"/>
    </location>
</feature>
<feature type="region of interest" description="Disordered" evidence="2">
    <location>
        <begin position="927"/>
        <end position="954"/>
    </location>
</feature>
<feature type="compositionally biased region" description="Polar residues" evidence="2">
    <location>
        <begin position="208"/>
        <end position="229"/>
    </location>
</feature>
<dbReference type="InterPro" id="IPR023780">
    <property type="entry name" value="Chromo_domain"/>
</dbReference>
<dbReference type="SUPFAM" id="SSF54160">
    <property type="entry name" value="Chromo domain-like"/>
    <property type="match status" value="1"/>
</dbReference>
<dbReference type="EMBL" id="MU251266">
    <property type="protein sequence ID" value="KAG9251772.1"/>
    <property type="molecule type" value="Genomic_DNA"/>
</dbReference>